<feature type="region of interest" description="Disordered" evidence="1">
    <location>
        <begin position="1"/>
        <end position="39"/>
    </location>
</feature>
<name>A0A9P8Y7I0_9PEZI</name>
<dbReference type="EMBL" id="JAGTJQ010000005">
    <property type="protein sequence ID" value="KAH7031570.1"/>
    <property type="molecule type" value="Genomic_DNA"/>
</dbReference>
<dbReference type="InterPro" id="IPR025676">
    <property type="entry name" value="Clr5_dom"/>
</dbReference>
<proteinExistence type="predicted"/>
<gene>
    <name evidence="3" type="ORF">B0I36DRAFT_124278</name>
</gene>
<organism evidence="3 4">
    <name type="scientific">Microdochium trichocladiopsis</name>
    <dbReference type="NCBI Taxonomy" id="1682393"/>
    <lineage>
        <taxon>Eukaryota</taxon>
        <taxon>Fungi</taxon>
        <taxon>Dikarya</taxon>
        <taxon>Ascomycota</taxon>
        <taxon>Pezizomycotina</taxon>
        <taxon>Sordariomycetes</taxon>
        <taxon>Xylariomycetidae</taxon>
        <taxon>Xylariales</taxon>
        <taxon>Microdochiaceae</taxon>
        <taxon>Microdochium</taxon>
    </lineage>
</organism>
<comment type="caution">
    <text evidence="3">The sequence shown here is derived from an EMBL/GenBank/DDBJ whole genome shotgun (WGS) entry which is preliminary data.</text>
</comment>
<accession>A0A9P8Y7I0</accession>
<dbReference type="AlphaFoldDB" id="A0A9P8Y7I0"/>
<dbReference type="RefSeq" id="XP_046013250.1">
    <property type="nucleotide sequence ID" value="XM_046148089.1"/>
</dbReference>
<reference evidence="3" key="1">
    <citation type="journal article" date="2021" name="Nat. Commun.">
        <title>Genetic determinants of endophytism in the Arabidopsis root mycobiome.</title>
        <authorList>
            <person name="Mesny F."/>
            <person name="Miyauchi S."/>
            <person name="Thiergart T."/>
            <person name="Pickel B."/>
            <person name="Atanasova L."/>
            <person name="Karlsson M."/>
            <person name="Huettel B."/>
            <person name="Barry K.W."/>
            <person name="Haridas S."/>
            <person name="Chen C."/>
            <person name="Bauer D."/>
            <person name="Andreopoulos W."/>
            <person name="Pangilinan J."/>
            <person name="LaButti K."/>
            <person name="Riley R."/>
            <person name="Lipzen A."/>
            <person name="Clum A."/>
            <person name="Drula E."/>
            <person name="Henrissat B."/>
            <person name="Kohler A."/>
            <person name="Grigoriev I.V."/>
            <person name="Martin F.M."/>
            <person name="Hacquard S."/>
        </authorList>
    </citation>
    <scope>NUCLEOTIDE SEQUENCE</scope>
    <source>
        <strain evidence="3">MPI-CAGE-CH-0230</strain>
    </source>
</reference>
<keyword evidence="4" id="KW-1185">Reference proteome</keyword>
<evidence type="ECO:0000313" key="4">
    <source>
        <dbReference type="Proteomes" id="UP000756346"/>
    </source>
</evidence>
<dbReference type="PANTHER" id="PTHR38788:SF3">
    <property type="entry name" value="CLR5 DOMAIN-CONTAINING PROTEIN"/>
    <property type="match status" value="1"/>
</dbReference>
<dbReference type="Proteomes" id="UP000756346">
    <property type="component" value="Unassembled WGS sequence"/>
</dbReference>
<dbReference type="Pfam" id="PF14420">
    <property type="entry name" value="Clr5"/>
    <property type="match status" value="1"/>
</dbReference>
<evidence type="ECO:0000259" key="2">
    <source>
        <dbReference type="Pfam" id="PF14420"/>
    </source>
</evidence>
<dbReference type="GeneID" id="70177635"/>
<dbReference type="PANTHER" id="PTHR38788">
    <property type="entry name" value="CLR5 DOMAIN-CONTAINING PROTEIN"/>
    <property type="match status" value="1"/>
</dbReference>
<sequence length="236" mass="26931">MGPSLQALAPKPVRGPVDSNAQGRTVARTRPTTNQHHSDAEWLKRKPIIERLLFVDHLKIKKAVQVLERDHGFKTGIRSLKTRLEQWGFNKNLSRDDMKILIARKDQRKCQGKDTTFTLHGHGIQPERLATFEKRYAKDYGPVPLSNARKWGSKTHHTRHAIDLPQQRQMVSSTLPHEKLAWKTLQTLQGTMRHCKSKKVLRGIRGSWTTRSRGILKVMNTVTSASASNNSRELEA</sequence>
<evidence type="ECO:0000313" key="3">
    <source>
        <dbReference type="EMBL" id="KAH7031570.1"/>
    </source>
</evidence>
<evidence type="ECO:0000256" key="1">
    <source>
        <dbReference type="SAM" id="MobiDB-lite"/>
    </source>
</evidence>
<protein>
    <recommendedName>
        <fullName evidence="2">Clr5 domain-containing protein</fullName>
    </recommendedName>
</protein>
<dbReference type="OrthoDB" id="4589408at2759"/>
<feature type="domain" description="Clr5" evidence="2">
    <location>
        <begin position="38"/>
        <end position="91"/>
    </location>
</feature>